<protein>
    <submittedName>
        <fullName evidence="1">Uncharacterized protein</fullName>
    </submittedName>
</protein>
<gene>
    <name evidence="1" type="ORF">NDU88_002834</name>
</gene>
<reference evidence="1" key="1">
    <citation type="journal article" date="2022" name="bioRxiv">
        <title>Sequencing and chromosome-scale assembly of the giantPleurodeles waltlgenome.</title>
        <authorList>
            <person name="Brown T."/>
            <person name="Elewa A."/>
            <person name="Iarovenko S."/>
            <person name="Subramanian E."/>
            <person name="Araus A.J."/>
            <person name="Petzold A."/>
            <person name="Susuki M."/>
            <person name="Suzuki K.-i.T."/>
            <person name="Hayashi T."/>
            <person name="Toyoda A."/>
            <person name="Oliveira C."/>
            <person name="Osipova E."/>
            <person name="Leigh N.D."/>
            <person name="Simon A."/>
            <person name="Yun M.H."/>
        </authorList>
    </citation>
    <scope>NUCLEOTIDE SEQUENCE</scope>
    <source>
        <strain evidence="1">20211129_DDA</strain>
        <tissue evidence="1">Liver</tissue>
    </source>
</reference>
<comment type="caution">
    <text evidence="1">The sequence shown here is derived from an EMBL/GenBank/DDBJ whole genome shotgun (WGS) entry which is preliminary data.</text>
</comment>
<evidence type="ECO:0000313" key="2">
    <source>
        <dbReference type="Proteomes" id="UP001066276"/>
    </source>
</evidence>
<name>A0AAV7UAD5_PLEWA</name>
<evidence type="ECO:0000313" key="1">
    <source>
        <dbReference type="EMBL" id="KAJ1186049.1"/>
    </source>
</evidence>
<proteinExistence type="predicted"/>
<dbReference type="AlphaFoldDB" id="A0AAV7UAD5"/>
<sequence>MAQIDAAAALLSRAVADRYNRSFTGNTRPQRFSKNTRILFRSKLPRQRNGAPAHCVNYGLESIVEQASQGGGRWEFMSPGDCSRQTDCLRCCRIPLLSNTKAVWP</sequence>
<organism evidence="1 2">
    <name type="scientific">Pleurodeles waltl</name>
    <name type="common">Iberian ribbed newt</name>
    <dbReference type="NCBI Taxonomy" id="8319"/>
    <lineage>
        <taxon>Eukaryota</taxon>
        <taxon>Metazoa</taxon>
        <taxon>Chordata</taxon>
        <taxon>Craniata</taxon>
        <taxon>Vertebrata</taxon>
        <taxon>Euteleostomi</taxon>
        <taxon>Amphibia</taxon>
        <taxon>Batrachia</taxon>
        <taxon>Caudata</taxon>
        <taxon>Salamandroidea</taxon>
        <taxon>Salamandridae</taxon>
        <taxon>Pleurodelinae</taxon>
        <taxon>Pleurodeles</taxon>
    </lineage>
</organism>
<dbReference type="EMBL" id="JANPWB010000005">
    <property type="protein sequence ID" value="KAJ1186049.1"/>
    <property type="molecule type" value="Genomic_DNA"/>
</dbReference>
<keyword evidence="2" id="KW-1185">Reference proteome</keyword>
<dbReference type="Proteomes" id="UP001066276">
    <property type="component" value="Chromosome 3_1"/>
</dbReference>
<accession>A0AAV7UAD5</accession>